<keyword evidence="1 6" id="KW-0547">Nucleotide-binding</keyword>
<evidence type="ECO:0000256" key="6">
    <source>
        <dbReference type="HAMAP-Rule" id="MF_01965"/>
    </source>
</evidence>
<gene>
    <name evidence="6" type="primary">nnrD</name>
    <name evidence="8" type="ORF">EDF62_0189</name>
</gene>
<evidence type="ECO:0000256" key="2">
    <source>
        <dbReference type="ARBA" id="ARBA00022840"/>
    </source>
</evidence>
<dbReference type="EMBL" id="SNYA01000001">
    <property type="protein sequence ID" value="TDP95500.1"/>
    <property type="molecule type" value="Genomic_DNA"/>
</dbReference>
<evidence type="ECO:0000256" key="4">
    <source>
        <dbReference type="ARBA" id="ARBA00023027"/>
    </source>
</evidence>
<dbReference type="GO" id="GO:0052856">
    <property type="term" value="F:NAD(P)HX epimerase activity"/>
    <property type="evidence" value="ECO:0007669"/>
    <property type="project" value="TreeGrafter"/>
</dbReference>
<dbReference type="SUPFAM" id="SSF53613">
    <property type="entry name" value="Ribokinase-like"/>
    <property type="match status" value="1"/>
</dbReference>
<keyword evidence="3 6" id="KW-0521">NADP</keyword>
<evidence type="ECO:0000259" key="7">
    <source>
        <dbReference type="PROSITE" id="PS51383"/>
    </source>
</evidence>
<feature type="binding site" evidence="6">
    <location>
        <position position="104"/>
    </location>
    <ligand>
        <name>(6S)-NADPHX</name>
        <dbReference type="ChEBI" id="CHEBI:64076"/>
    </ligand>
</feature>
<feature type="domain" description="YjeF C-terminal" evidence="7">
    <location>
        <begin position="6"/>
        <end position="319"/>
    </location>
</feature>
<dbReference type="Gene3D" id="3.40.1190.20">
    <property type="match status" value="1"/>
</dbReference>
<keyword evidence="9" id="KW-1185">Reference proteome</keyword>
<dbReference type="InterPro" id="IPR000631">
    <property type="entry name" value="CARKD"/>
</dbReference>
<dbReference type="GO" id="GO:0046496">
    <property type="term" value="P:nicotinamide nucleotide metabolic process"/>
    <property type="evidence" value="ECO:0007669"/>
    <property type="project" value="UniProtKB-UniRule"/>
</dbReference>
<feature type="binding site" evidence="6">
    <location>
        <position position="41"/>
    </location>
    <ligand>
        <name>(6S)-NADPHX</name>
        <dbReference type="ChEBI" id="CHEBI:64076"/>
    </ligand>
</feature>
<dbReference type="GO" id="GO:0005524">
    <property type="term" value="F:ATP binding"/>
    <property type="evidence" value="ECO:0007669"/>
    <property type="project" value="UniProtKB-KW"/>
</dbReference>
<keyword evidence="4 6" id="KW-0520">NAD</keyword>
<feature type="binding site" evidence="6">
    <location>
        <position position="237"/>
    </location>
    <ligand>
        <name>(6S)-NADPHX</name>
        <dbReference type="ChEBI" id="CHEBI:64076"/>
    </ligand>
</feature>
<feature type="binding site" evidence="6">
    <location>
        <position position="236"/>
    </location>
    <ligand>
        <name>AMP</name>
        <dbReference type="ChEBI" id="CHEBI:456215"/>
    </ligand>
</feature>
<feature type="binding site" evidence="6">
    <location>
        <position position="160"/>
    </location>
    <ligand>
        <name>(6S)-NADPHX</name>
        <dbReference type="ChEBI" id="CHEBI:64076"/>
    </ligand>
</feature>
<dbReference type="Pfam" id="PF01256">
    <property type="entry name" value="Carb_kinase"/>
    <property type="match status" value="1"/>
</dbReference>
<evidence type="ECO:0000256" key="1">
    <source>
        <dbReference type="ARBA" id="ARBA00022741"/>
    </source>
</evidence>
<dbReference type="PANTHER" id="PTHR12592:SF0">
    <property type="entry name" value="ATP-DEPENDENT (S)-NAD(P)H-HYDRATE DEHYDRATASE"/>
    <property type="match status" value="1"/>
</dbReference>
<comment type="similarity">
    <text evidence="6">Belongs to the NnrD/CARKD family.</text>
</comment>
<dbReference type="InterPro" id="IPR017953">
    <property type="entry name" value="Carbohydrate_kinase_pred_CS"/>
</dbReference>
<dbReference type="AlphaFoldDB" id="A0A4R6S6T1"/>
<evidence type="ECO:0000313" key="8">
    <source>
        <dbReference type="EMBL" id="TDP95500.1"/>
    </source>
</evidence>
<keyword evidence="2 6" id="KW-0067">ATP-binding</keyword>
<evidence type="ECO:0000256" key="3">
    <source>
        <dbReference type="ARBA" id="ARBA00022857"/>
    </source>
</evidence>
<proteinExistence type="inferred from homology"/>
<dbReference type="GO" id="GO:0052855">
    <property type="term" value="F:ADP-dependent NAD(P)H-hydrate dehydratase activity"/>
    <property type="evidence" value="ECO:0007669"/>
    <property type="project" value="UniProtKB-UniRule"/>
</dbReference>
<dbReference type="HAMAP" id="MF_01965">
    <property type="entry name" value="NADHX_dehydratase"/>
    <property type="match status" value="1"/>
</dbReference>
<dbReference type="GO" id="GO:0110051">
    <property type="term" value="P:metabolite repair"/>
    <property type="evidence" value="ECO:0007669"/>
    <property type="project" value="TreeGrafter"/>
</dbReference>
<comment type="caution">
    <text evidence="8">The sequence shown here is derived from an EMBL/GenBank/DDBJ whole genome shotgun (WGS) entry which is preliminary data.</text>
</comment>
<dbReference type="Proteomes" id="UP000295601">
    <property type="component" value="Unassembled WGS sequence"/>
</dbReference>
<evidence type="ECO:0000313" key="9">
    <source>
        <dbReference type="Proteomes" id="UP000295601"/>
    </source>
</evidence>
<reference evidence="8 9" key="1">
    <citation type="submission" date="2019-03" db="EMBL/GenBank/DDBJ databases">
        <title>Genomic analyses of the natural microbiome of Caenorhabditis elegans.</title>
        <authorList>
            <person name="Samuel B."/>
        </authorList>
    </citation>
    <scope>NUCLEOTIDE SEQUENCE [LARGE SCALE GENOMIC DNA]</scope>
    <source>
        <strain evidence="8 9">JUb18</strain>
    </source>
</reference>
<organism evidence="8 9">
    <name type="scientific">Leucobacter luti</name>
    <dbReference type="NCBI Taxonomy" id="340320"/>
    <lineage>
        <taxon>Bacteria</taxon>
        <taxon>Bacillati</taxon>
        <taxon>Actinomycetota</taxon>
        <taxon>Actinomycetes</taxon>
        <taxon>Micrococcales</taxon>
        <taxon>Microbacteriaceae</taxon>
        <taxon>Leucobacter</taxon>
    </lineage>
</organism>
<comment type="catalytic activity">
    <reaction evidence="6">
        <text>(6S)-NADPHX + ADP = AMP + phosphate + NADPH + H(+)</text>
        <dbReference type="Rhea" id="RHEA:32235"/>
        <dbReference type="ChEBI" id="CHEBI:15378"/>
        <dbReference type="ChEBI" id="CHEBI:43474"/>
        <dbReference type="ChEBI" id="CHEBI:57783"/>
        <dbReference type="ChEBI" id="CHEBI:64076"/>
        <dbReference type="ChEBI" id="CHEBI:456215"/>
        <dbReference type="ChEBI" id="CHEBI:456216"/>
        <dbReference type="EC" id="4.2.1.136"/>
    </reaction>
</comment>
<dbReference type="PROSITE" id="PS51383">
    <property type="entry name" value="YJEF_C_3"/>
    <property type="match status" value="1"/>
</dbReference>
<dbReference type="RefSeq" id="WP_133615464.1">
    <property type="nucleotide sequence ID" value="NZ_SNYA01000001.1"/>
</dbReference>
<comment type="cofactor">
    <cofactor evidence="6">
        <name>Mg(2+)</name>
        <dbReference type="ChEBI" id="CHEBI:18420"/>
    </cofactor>
</comment>
<dbReference type="OrthoDB" id="9806925at2"/>
<comment type="function">
    <text evidence="6">Catalyzes the dehydration of the S-form of NAD(P)HX at the expense of ADP, which is converted to AMP. Together with NAD(P)HX epimerase, which catalyzes the epimerization of the S- and R-forms, the enzyme allows the repair of both epimers of NAD(P)HX, a damaged form of NAD(P)H that is a result of enzymatic or heat-dependent hydration.</text>
</comment>
<accession>A0A4R6S6T1</accession>
<evidence type="ECO:0000256" key="5">
    <source>
        <dbReference type="ARBA" id="ARBA00023239"/>
    </source>
</evidence>
<dbReference type="PANTHER" id="PTHR12592">
    <property type="entry name" value="ATP-DEPENDENT (S)-NAD(P)H-HYDRATE DEHYDRATASE FAMILY MEMBER"/>
    <property type="match status" value="1"/>
</dbReference>
<comment type="catalytic activity">
    <reaction evidence="6">
        <text>(6S)-NADHX + ADP = AMP + phosphate + NADH + H(+)</text>
        <dbReference type="Rhea" id="RHEA:32223"/>
        <dbReference type="ChEBI" id="CHEBI:15378"/>
        <dbReference type="ChEBI" id="CHEBI:43474"/>
        <dbReference type="ChEBI" id="CHEBI:57945"/>
        <dbReference type="ChEBI" id="CHEBI:64074"/>
        <dbReference type="ChEBI" id="CHEBI:456215"/>
        <dbReference type="ChEBI" id="CHEBI:456216"/>
        <dbReference type="EC" id="4.2.1.136"/>
    </reaction>
</comment>
<dbReference type="InterPro" id="IPR029056">
    <property type="entry name" value="Ribokinase-like"/>
</dbReference>
<keyword evidence="5 6" id="KW-0456">Lyase</keyword>
<dbReference type="PROSITE" id="PS01050">
    <property type="entry name" value="YJEF_C_2"/>
    <property type="match status" value="1"/>
</dbReference>
<sequence>MSTRWTELEAAQWLRQPGPADNKYGLGVLGVRTGSAQYPGAAVLTVSAAWRTGVGLLRYVPPADDAEPPFGLPSPASAVLAARPETVFGTADSRACDAWLIGSGTDPAARSAAETAILSELLSGPQPVVVDAGALGVVADRALSAPNAAAPRTPTILTPHAGEFARLWQQLGMGTPPTALKEPFDTVQRSAAAAELATALGATVLLKGTVSICATPGGIALHTGPATPRLATAGSGDVLAGILGALVTLNAERVQAQPELLGALGSTAALLHDLAAHHAAGSAPVAREARARAAVTRRLGAPILALDIAAALPTAIADLLTRATA</sequence>
<dbReference type="CDD" id="cd01171">
    <property type="entry name" value="YXKO-related"/>
    <property type="match status" value="1"/>
</dbReference>
<protein>
    <recommendedName>
        <fullName evidence="6">ADP-dependent (S)-NAD(P)H-hydrate dehydratase</fullName>
        <ecNumber evidence="6">4.2.1.136</ecNumber>
    </recommendedName>
    <alternativeName>
        <fullName evidence="6">ADP-dependent NAD(P)HX dehydratase</fullName>
    </alternativeName>
</protein>
<feature type="binding site" evidence="6">
    <location>
        <begin position="207"/>
        <end position="211"/>
    </location>
    <ligand>
        <name>AMP</name>
        <dbReference type="ChEBI" id="CHEBI:456215"/>
    </ligand>
</feature>
<name>A0A4R6S6T1_9MICO</name>
<dbReference type="EC" id="4.2.1.136" evidence="6"/>
<comment type="subunit">
    <text evidence="6">Homotetramer.</text>
</comment>